<dbReference type="OrthoDB" id="539213at2759"/>
<feature type="repeat" description="ANK" evidence="1">
    <location>
        <begin position="482"/>
        <end position="514"/>
    </location>
</feature>
<dbReference type="VEuPathDB" id="TrichDB:TVAGG3_0191730"/>
<feature type="repeat" description="ANK" evidence="1">
    <location>
        <begin position="416"/>
        <end position="448"/>
    </location>
</feature>
<dbReference type="SMART" id="SM00248">
    <property type="entry name" value="ANK"/>
    <property type="match status" value="9"/>
</dbReference>
<dbReference type="Gene3D" id="1.25.40.20">
    <property type="entry name" value="Ankyrin repeat-containing domain"/>
    <property type="match status" value="3"/>
</dbReference>
<dbReference type="PRINTS" id="PR01415">
    <property type="entry name" value="ANKYRIN"/>
</dbReference>
<feature type="repeat" description="ANK" evidence="1">
    <location>
        <begin position="383"/>
        <end position="415"/>
    </location>
</feature>
<feature type="domain" description="DUF3447" evidence="2">
    <location>
        <begin position="178"/>
        <end position="248"/>
    </location>
</feature>
<dbReference type="Proteomes" id="UP000001542">
    <property type="component" value="Unassembled WGS sequence"/>
</dbReference>
<dbReference type="Pfam" id="PF11929">
    <property type="entry name" value="DUF3447"/>
    <property type="match status" value="1"/>
</dbReference>
<dbReference type="InterPro" id="IPR002110">
    <property type="entry name" value="Ankyrin_rpt"/>
</dbReference>
<dbReference type="InterPro" id="IPR036770">
    <property type="entry name" value="Ankyrin_rpt-contain_sf"/>
</dbReference>
<dbReference type="eggNOG" id="KOG4177">
    <property type="taxonomic scope" value="Eukaryota"/>
</dbReference>
<dbReference type="STRING" id="5722.A2ESY0"/>
<name>A2ESY0_TRIV3</name>
<dbReference type="RefSeq" id="XP_001316461.1">
    <property type="nucleotide sequence ID" value="XM_001316426.1"/>
</dbReference>
<feature type="repeat" description="ANK" evidence="1">
    <location>
        <begin position="289"/>
        <end position="321"/>
    </location>
</feature>
<proteinExistence type="predicted"/>
<keyword evidence="1" id="KW-0040">ANK repeat</keyword>
<dbReference type="EMBL" id="DS113481">
    <property type="protein sequence ID" value="EAY04238.1"/>
    <property type="molecule type" value="Genomic_DNA"/>
</dbReference>
<accession>A2ESY0</accession>
<keyword evidence="4" id="KW-1185">Reference proteome</keyword>
<dbReference type="SMR" id="A2ESY0"/>
<dbReference type="PANTHER" id="PTHR24118">
    <property type="entry name" value="POTE ANKYRIN DOMAIN"/>
    <property type="match status" value="1"/>
</dbReference>
<organism evidence="3 4">
    <name type="scientific">Trichomonas vaginalis (strain ATCC PRA-98 / G3)</name>
    <dbReference type="NCBI Taxonomy" id="412133"/>
    <lineage>
        <taxon>Eukaryota</taxon>
        <taxon>Metamonada</taxon>
        <taxon>Parabasalia</taxon>
        <taxon>Trichomonadida</taxon>
        <taxon>Trichomonadidae</taxon>
        <taxon>Trichomonas</taxon>
    </lineage>
</organism>
<dbReference type="Pfam" id="PF12796">
    <property type="entry name" value="Ank_2"/>
    <property type="match status" value="2"/>
</dbReference>
<dbReference type="InParanoid" id="A2ESY0"/>
<dbReference type="Pfam" id="PF00023">
    <property type="entry name" value="Ank"/>
    <property type="match status" value="1"/>
</dbReference>
<evidence type="ECO:0000256" key="1">
    <source>
        <dbReference type="PROSITE-ProRule" id="PRU00023"/>
    </source>
</evidence>
<evidence type="ECO:0000259" key="2">
    <source>
        <dbReference type="Pfam" id="PF11929"/>
    </source>
</evidence>
<dbReference type="VEuPathDB" id="TrichDB:TVAG_474440"/>
<dbReference type="SUPFAM" id="SSF48403">
    <property type="entry name" value="Ankyrin repeat"/>
    <property type="match status" value="2"/>
</dbReference>
<dbReference type="PROSITE" id="PS50297">
    <property type="entry name" value="ANK_REP_REGION"/>
    <property type="match status" value="5"/>
</dbReference>
<dbReference type="KEGG" id="tva:4762092"/>
<reference evidence="3" key="2">
    <citation type="journal article" date="2007" name="Science">
        <title>Draft genome sequence of the sexually transmitted pathogen Trichomonas vaginalis.</title>
        <authorList>
            <person name="Carlton J.M."/>
            <person name="Hirt R.P."/>
            <person name="Silva J.C."/>
            <person name="Delcher A.L."/>
            <person name="Schatz M."/>
            <person name="Zhao Q."/>
            <person name="Wortman J.R."/>
            <person name="Bidwell S.L."/>
            <person name="Alsmark U.C.M."/>
            <person name="Besteiro S."/>
            <person name="Sicheritz-Ponten T."/>
            <person name="Noel C.J."/>
            <person name="Dacks J.B."/>
            <person name="Foster P.G."/>
            <person name="Simillion C."/>
            <person name="Van de Peer Y."/>
            <person name="Miranda-Saavedra D."/>
            <person name="Barton G.J."/>
            <person name="Westrop G.D."/>
            <person name="Mueller S."/>
            <person name="Dessi D."/>
            <person name="Fiori P.L."/>
            <person name="Ren Q."/>
            <person name="Paulsen I."/>
            <person name="Zhang H."/>
            <person name="Bastida-Corcuera F.D."/>
            <person name="Simoes-Barbosa A."/>
            <person name="Brown M.T."/>
            <person name="Hayes R.D."/>
            <person name="Mukherjee M."/>
            <person name="Okumura C.Y."/>
            <person name="Schneider R."/>
            <person name="Smith A.J."/>
            <person name="Vanacova S."/>
            <person name="Villalvazo M."/>
            <person name="Haas B.J."/>
            <person name="Pertea M."/>
            <person name="Feldblyum T.V."/>
            <person name="Utterback T.R."/>
            <person name="Shu C.L."/>
            <person name="Osoegawa K."/>
            <person name="de Jong P.J."/>
            <person name="Hrdy I."/>
            <person name="Horvathova L."/>
            <person name="Zubacova Z."/>
            <person name="Dolezal P."/>
            <person name="Malik S.B."/>
            <person name="Logsdon J.M. Jr."/>
            <person name="Henze K."/>
            <person name="Gupta A."/>
            <person name="Wang C.C."/>
            <person name="Dunne R.L."/>
            <person name="Upcroft J.A."/>
            <person name="Upcroft P."/>
            <person name="White O."/>
            <person name="Salzberg S.L."/>
            <person name="Tang P."/>
            <person name="Chiu C.-H."/>
            <person name="Lee Y.-S."/>
            <person name="Embley T.M."/>
            <person name="Coombs G.H."/>
            <person name="Mottram J.C."/>
            <person name="Tachezy J."/>
            <person name="Fraser-Liggett C.M."/>
            <person name="Johnson P.J."/>
        </authorList>
    </citation>
    <scope>NUCLEOTIDE SEQUENCE [LARGE SCALE GENOMIC DNA]</scope>
    <source>
        <strain evidence="3">G3</strain>
    </source>
</reference>
<dbReference type="AlphaFoldDB" id="A2ESY0"/>
<reference evidence="3" key="1">
    <citation type="submission" date="2006-10" db="EMBL/GenBank/DDBJ databases">
        <authorList>
            <person name="Amadeo P."/>
            <person name="Zhao Q."/>
            <person name="Wortman J."/>
            <person name="Fraser-Liggett C."/>
            <person name="Carlton J."/>
        </authorList>
    </citation>
    <scope>NUCLEOTIDE SEQUENCE</scope>
    <source>
        <strain evidence="3">G3</strain>
    </source>
</reference>
<feature type="repeat" description="ANK" evidence="1">
    <location>
        <begin position="449"/>
        <end position="481"/>
    </location>
</feature>
<gene>
    <name evidence="3" type="ORF">TVAG_474440</name>
</gene>
<sequence length="535" mass="61900">MINEEEFSDYITTMNEIFQMNGPGIDIVADKIEEILIRKYKLHFQSILCCIDKASQYNKSHIKDYWKLFTLLFEKHQIHLKKERFSEMFQNLIIKTHQTNWECKEDISCKSIDDILNIYPDDSLLKIILFDDVEKLKSKIDEIDINKRIKDQNIKYKPIEWCCYYGSHDCFFYLLSLNAEITEKCLEFSIIGKNKEIIEECLKTQQMNNEGFKNTIISHNYEMTIYMIDNFKFKIEDIVEFYNLKIFIHVLNERDLFDECLLACPVFGLPQIAEFCIMNGADVNCHGKNKNTPLHFAAMYNSTEIAKILIDNGADINALNKNKKSPLVSVVEYSCLEMVSFLLENGCEKIMKNGLSPMHFASDINVLIILKENGFDLNAKDHQGRTPLHYAVIDNNLEILTFLIDNKINVNEKDNQHETALHFAAIYKRYDIAKLLIANKANVNMKDKQGRSPLHYAAENDSLDFVNLLIEKKCEINAQDKNGCTPLHCASFNSRVEIAQLLLANKANRNAKDKSGKTPFKVAKTKEMKGILKVK</sequence>
<evidence type="ECO:0000313" key="4">
    <source>
        <dbReference type="Proteomes" id="UP000001542"/>
    </source>
</evidence>
<evidence type="ECO:0000313" key="3">
    <source>
        <dbReference type="EMBL" id="EAY04238.1"/>
    </source>
</evidence>
<dbReference type="PANTHER" id="PTHR24118:SF99">
    <property type="entry name" value="POTE ANKYRIN DOMAIN FAMILY MEMBER 3C-RELATED"/>
    <property type="match status" value="1"/>
</dbReference>
<protein>
    <submittedName>
        <fullName evidence="3">Ankyrin repeat protein, putative</fullName>
    </submittedName>
</protein>
<dbReference type="PROSITE" id="PS50088">
    <property type="entry name" value="ANK_REPEAT"/>
    <property type="match status" value="5"/>
</dbReference>
<dbReference type="InterPro" id="IPR020683">
    <property type="entry name" value="DUF3447"/>
</dbReference>